<dbReference type="PANTHER" id="PTHR33867:SF1">
    <property type="entry name" value="RIBOSOME MATURATION FACTOR RIMP"/>
    <property type="match status" value="1"/>
</dbReference>
<dbReference type="InterPro" id="IPR035956">
    <property type="entry name" value="RimP_N_sf"/>
</dbReference>
<comment type="subcellular location">
    <subcellularLocation>
        <location evidence="3">Cytoplasm</location>
    </subcellularLocation>
</comment>
<dbReference type="AlphaFoldDB" id="A0A9C9ENI4"/>
<keyword evidence="1 3" id="KW-0963">Cytoplasm</keyword>
<dbReference type="Proteomes" id="UP000885826">
    <property type="component" value="Unassembled WGS sequence"/>
</dbReference>
<dbReference type="Pfam" id="PF02576">
    <property type="entry name" value="RimP_N"/>
    <property type="match status" value="1"/>
</dbReference>
<evidence type="ECO:0000256" key="1">
    <source>
        <dbReference type="ARBA" id="ARBA00022490"/>
    </source>
</evidence>
<evidence type="ECO:0000256" key="3">
    <source>
        <dbReference type="HAMAP-Rule" id="MF_01077"/>
    </source>
</evidence>
<dbReference type="GO" id="GO:0006412">
    <property type="term" value="P:translation"/>
    <property type="evidence" value="ECO:0007669"/>
    <property type="project" value="TreeGrafter"/>
</dbReference>
<evidence type="ECO:0000313" key="6">
    <source>
        <dbReference type="Proteomes" id="UP000885826"/>
    </source>
</evidence>
<gene>
    <name evidence="3" type="primary">rimP</name>
    <name evidence="5" type="ORF">ENI34_07325</name>
</gene>
<dbReference type="GO" id="GO:0000028">
    <property type="term" value="P:ribosomal small subunit assembly"/>
    <property type="evidence" value="ECO:0007669"/>
    <property type="project" value="TreeGrafter"/>
</dbReference>
<proteinExistence type="inferred from homology"/>
<comment type="similarity">
    <text evidence="3">Belongs to the RimP family.</text>
</comment>
<feature type="domain" description="Ribosome maturation factor RimP N-terminal" evidence="4">
    <location>
        <begin position="13"/>
        <end position="82"/>
    </location>
</feature>
<accession>A0A9C9ENI4</accession>
<evidence type="ECO:0000259" key="4">
    <source>
        <dbReference type="Pfam" id="PF02576"/>
    </source>
</evidence>
<dbReference type="EMBL" id="DRIG01000078">
    <property type="protein sequence ID" value="HEC78937.1"/>
    <property type="molecule type" value="Genomic_DNA"/>
</dbReference>
<dbReference type="SUPFAM" id="SSF74942">
    <property type="entry name" value="YhbC-like, C-terminal domain"/>
    <property type="match status" value="1"/>
</dbReference>
<keyword evidence="2 3" id="KW-0690">Ribosome biogenesis</keyword>
<organism evidence="5 6">
    <name type="scientific">candidate division WOR-3 bacterium</name>
    <dbReference type="NCBI Taxonomy" id="2052148"/>
    <lineage>
        <taxon>Bacteria</taxon>
        <taxon>Bacteria division WOR-3</taxon>
    </lineage>
</organism>
<dbReference type="InterPro" id="IPR028989">
    <property type="entry name" value="RimP_N"/>
</dbReference>
<name>A0A9C9ENI4_UNCW3</name>
<dbReference type="SUPFAM" id="SSF75420">
    <property type="entry name" value="YhbC-like, N-terminal domain"/>
    <property type="match status" value="1"/>
</dbReference>
<dbReference type="HAMAP" id="MF_01077">
    <property type="entry name" value="RimP"/>
    <property type="match status" value="1"/>
</dbReference>
<dbReference type="InterPro" id="IPR036847">
    <property type="entry name" value="RimP_C_sf"/>
</dbReference>
<comment type="function">
    <text evidence="3">Required for maturation of 30S ribosomal subunits.</text>
</comment>
<comment type="caution">
    <text evidence="5">The sequence shown here is derived from an EMBL/GenBank/DDBJ whole genome shotgun (WGS) entry which is preliminary data.</text>
</comment>
<reference evidence="5" key="1">
    <citation type="journal article" date="2020" name="mSystems">
        <title>Genome- and Community-Level Interaction Insights into Carbon Utilization and Element Cycling Functions of Hydrothermarchaeota in Hydrothermal Sediment.</title>
        <authorList>
            <person name="Zhou Z."/>
            <person name="Liu Y."/>
            <person name="Xu W."/>
            <person name="Pan J."/>
            <person name="Luo Z.H."/>
            <person name="Li M."/>
        </authorList>
    </citation>
    <scope>NUCLEOTIDE SEQUENCE</scope>
    <source>
        <strain evidence="5">HyVt-388</strain>
    </source>
</reference>
<dbReference type="CDD" id="cd01734">
    <property type="entry name" value="YlxS_C"/>
    <property type="match status" value="1"/>
</dbReference>
<dbReference type="InterPro" id="IPR028998">
    <property type="entry name" value="RimP_C"/>
</dbReference>
<dbReference type="InterPro" id="IPR003728">
    <property type="entry name" value="Ribosome_maturation_RimP"/>
</dbReference>
<dbReference type="PANTHER" id="PTHR33867">
    <property type="entry name" value="RIBOSOME MATURATION FACTOR RIMP"/>
    <property type="match status" value="1"/>
</dbReference>
<evidence type="ECO:0000313" key="5">
    <source>
        <dbReference type="EMBL" id="HEC78937.1"/>
    </source>
</evidence>
<sequence>MSEIFSIDAVSNIIRDLLNDMGYRFYDMLFNEVAKKFRVFIDKEGGVTVADCKKTSTAISRALDESGIVPFSYALEVSSPGVRRPLKRPEHYCWAMGKFVEVNMADGKMKGYLRDANQEGAVIATESGETFIPYASIVSARVMEELEYGKRR</sequence>
<protein>
    <recommendedName>
        <fullName evidence="3">Ribosome maturation factor RimP</fullName>
    </recommendedName>
</protein>
<dbReference type="GO" id="GO:0005829">
    <property type="term" value="C:cytosol"/>
    <property type="evidence" value="ECO:0007669"/>
    <property type="project" value="TreeGrafter"/>
</dbReference>
<dbReference type="Gene3D" id="3.30.300.70">
    <property type="entry name" value="RimP-like superfamily, N-terminal"/>
    <property type="match status" value="1"/>
</dbReference>
<evidence type="ECO:0000256" key="2">
    <source>
        <dbReference type="ARBA" id="ARBA00022517"/>
    </source>
</evidence>